<dbReference type="eggNOG" id="COG0009">
    <property type="taxonomic scope" value="Bacteria"/>
</dbReference>
<dbReference type="PANTHER" id="PTHR17490">
    <property type="entry name" value="SUA5"/>
    <property type="match status" value="1"/>
</dbReference>
<feature type="binding site" evidence="14">
    <location>
        <position position="141"/>
    </location>
    <ligand>
        <name>L-threonine</name>
        <dbReference type="ChEBI" id="CHEBI:57926"/>
    </ligand>
</feature>
<comment type="subcellular location">
    <subcellularLocation>
        <location evidence="1 13">Cytoplasm</location>
    </subcellularLocation>
</comment>
<dbReference type="PROSITE" id="PS51163">
    <property type="entry name" value="YRDC"/>
    <property type="match status" value="1"/>
</dbReference>
<evidence type="ECO:0000256" key="7">
    <source>
        <dbReference type="ARBA" id="ARBA00022694"/>
    </source>
</evidence>
<comment type="catalytic activity">
    <reaction evidence="12 13">
        <text>L-threonine + hydrogencarbonate + ATP = L-threonylcarbamoyladenylate + diphosphate + H2O</text>
        <dbReference type="Rhea" id="RHEA:36407"/>
        <dbReference type="ChEBI" id="CHEBI:15377"/>
        <dbReference type="ChEBI" id="CHEBI:17544"/>
        <dbReference type="ChEBI" id="CHEBI:30616"/>
        <dbReference type="ChEBI" id="CHEBI:33019"/>
        <dbReference type="ChEBI" id="CHEBI:57926"/>
        <dbReference type="ChEBI" id="CHEBI:73682"/>
        <dbReference type="EC" id="2.7.7.87"/>
    </reaction>
</comment>
<feature type="domain" description="YrdC-like" evidence="15">
    <location>
        <begin position="32"/>
        <end position="218"/>
    </location>
</feature>
<dbReference type="InterPro" id="IPR006070">
    <property type="entry name" value="Sua5-like_dom"/>
</dbReference>
<dbReference type="GO" id="GO:0061710">
    <property type="term" value="F:L-threonylcarbamoyladenylate synthase"/>
    <property type="evidence" value="ECO:0007669"/>
    <property type="project" value="UniProtKB-EC"/>
</dbReference>
<dbReference type="GO" id="GO:0006450">
    <property type="term" value="P:regulation of translational fidelity"/>
    <property type="evidence" value="ECO:0007669"/>
    <property type="project" value="TreeGrafter"/>
</dbReference>
<feature type="binding site" evidence="14">
    <location>
        <position position="77"/>
    </location>
    <ligand>
        <name>ATP</name>
        <dbReference type="ChEBI" id="CHEBI:30616"/>
    </ligand>
</feature>
<keyword evidence="17" id="KW-1185">Reference proteome</keyword>
<dbReference type="GO" id="GO:0005524">
    <property type="term" value="F:ATP binding"/>
    <property type="evidence" value="ECO:0007669"/>
    <property type="project" value="UniProtKB-UniRule"/>
</dbReference>
<dbReference type="PANTHER" id="PTHR17490:SF16">
    <property type="entry name" value="THREONYLCARBAMOYL-AMP SYNTHASE"/>
    <property type="match status" value="1"/>
</dbReference>
<evidence type="ECO:0000256" key="1">
    <source>
        <dbReference type="ARBA" id="ARBA00004496"/>
    </source>
</evidence>
<name>L0KTP8_MESAW</name>
<feature type="binding site" evidence="14">
    <location>
        <position position="81"/>
    </location>
    <ligand>
        <name>ATP</name>
        <dbReference type="ChEBI" id="CHEBI:30616"/>
    </ligand>
</feature>
<dbReference type="PIRSF" id="PIRSF004930">
    <property type="entry name" value="Tln_factor_SUA5"/>
    <property type="match status" value="1"/>
</dbReference>
<evidence type="ECO:0000313" key="16">
    <source>
        <dbReference type="EMBL" id="AGB47458.1"/>
    </source>
</evidence>
<evidence type="ECO:0000256" key="3">
    <source>
        <dbReference type="ARBA" id="ARBA00012584"/>
    </source>
</evidence>
<feature type="binding site" evidence="14">
    <location>
        <position position="160"/>
    </location>
    <ligand>
        <name>L-threonine</name>
        <dbReference type="ChEBI" id="CHEBI:57926"/>
    </ligand>
</feature>
<feature type="binding site" evidence="14">
    <location>
        <position position="170"/>
    </location>
    <ligand>
        <name>ATP</name>
        <dbReference type="ChEBI" id="CHEBI:30616"/>
    </ligand>
</feature>
<dbReference type="OrthoDB" id="9814580at2"/>
<dbReference type="KEGG" id="mam:Mesau_05148"/>
<evidence type="ECO:0000256" key="11">
    <source>
        <dbReference type="ARBA" id="ARBA00029774"/>
    </source>
</evidence>
<comment type="function">
    <text evidence="13">Required for the formation of a threonylcarbamoyl group on adenosine at position 37 (t(6)A37) in tRNAs that read codons beginning with adenine.</text>
</comment>
<evidence type="ECO:0000256" key="2">
    <source>
        <dbReference type="ARBA" id="ARBA00007663"/>
    </source>
</evidence>
<dbReference type="Pfam" id="PF01300">
    <property type="entry name" value="Sua5_yciO_yrdC"/>
    <property type="match status" value="1"/>
</dbReference>
<protein>
    <recommendedName>
        <fullName evidence="4 13">Threonylcarbamoyl-AMP synthase</fullName>
        <shortName evidence="13">TC-AMP synthase</shortName>
        <ecNumber evidence="3 13">2.7.7.87</ecNumber>
    </recommendedName>
    <alternativeName>
        <fullName evidence="11 13">L-threonylcarbamoyladenylate synthase</fullName>
    </alternativeName>
</protein>
<feature type="binding site" evidence="14">
    <location>
        <position position="200"/>
    </location>
    <ligand>
        <name>L-threonine</name>
        <dbReference type="ChEBI" id="CHEBI:57926"/>
    </ligand>
</feature>
<dbReference type="NCBIfam" id="TIGR00057">
    <property type="entry name" value="L-threonylcarbamoyladenylate synthase"/>
    <property type="match status" value="1"/>
</dbReference>
<dbReference type="Gene3D" id="3.40.50.11030">
    <property type="entry name" value="Threonylcarbamoyl-AMP synthase, C-terminal domain"/>
    <property type="match status" value="1"/>
</dbReference>
<evidence type="ECO:0000259" key="15">
    <source>
        <dbReference type="PROSITE" id="PS51163"/>
    </source>
</evidence>
<evidence type="ECO:0000256" key="9">
    <source>
        <dbReference type="ARBA" id="ARBA00022741"/>
    </source>
</evidence>
<dbReference type="GO" id="GO:0005737">
    <property type="term" value="C:cytoplasm"/>
    <property type="evidence" value="ECO:0007669"/>
    <property type="project" value="UniProtKB-SubCell"/>
</dbReference>
<dbReference type="SUPFAM" id="SSF55821">
    <property type="entry name" value="YrdC/RibB"/>
    <property type="match status" value="1"/>
</dbReference>
<keyword evidence="8 13" id="KW-0548">Nucleotidyltransferase</keyword>
<dbReference type="Proteomes" id="UP000010998">
    <property type="component" value="Chromosome"/>
</dbReference>
<evidence type="ECO:0000256" key="8">
    <source>
        <dbReference type="ARBA" id="ARBA00022695"/>
    </source>
</evidence>
<dbReference type="Gene3D" id="3.90.870.10">
    <property type="entry name" value="DHBP synthase"/>
    <property type="match status" value="1"/>
</dbReference>
<dbReference type="InterPro" id="IPR010923">
    <property type="entry name" value="T(6)A37_SUA5"/>
</dbReference>
<dbReference type="GO" id="GO:0000049">
    <property type="term" value="F:tRNA binding"/>
    <property type="evidence" value="ECO:0007669"/>
    <property type="project" value="TreeGrafter"/>
</dbReference>
<dbReference type="InterPro" id="IPR017945">
    <property type="entry name" value="DHBP_synth_RibB-like_a/b_dom"/>
</dbReference>
<dbReference type="EMBL" id="CP003358">
    <property type="protein sequence ID" value="AGB47458.1"/>
    <property type="molecule type" value="Genomic_DNA"/>
</dbReference>
<organism evidence="16 17">
    <name type="scientific">Mesorhizobium australicum (strain HAMBI 3006 / LMG 24608 / WSM2073)</name>
    <dbReference type="NCBI Taxonomy" id="754035"/>
    <lineage>
        <taxon>Bacteria</taxon>
        <taxon>Pseudomonadati</taxon>
        <taxon>Pseudomonadota</taxon>
        <taxon>Alphaproteobacteria</taxon>
        <taxon>Hyphomicrobiales</taxon>
        <taxon>Phyllobacteriaceae</taxon>
        <taxon>Mesorhizobium</taxon>
    </lineage>
</organism>
<dbReference type="InterPro" id="IPR038385">
    <property type="entry name" value="Sua5/YwlC_C"/>
</dbReference>
<dbReference type="GO" id="GO:0008033">
    <property type="term" value="P:tRNA processing"/>
    <property type="evidence" value="ECO:0007669"/>
    <property type="project" value="UniProtKB-KW"/>
</dbReference>
<evidence type="ECO:0000256" key="13">
    <source>
        <dbReference type="PIRNR" id="PIRNR004930"/>
    </source>
</evidence>
<keyword evidence="5 13" id="KW-0963">Cytoplasm</keyword>
<reference evidence="17" key="1">
    <citation type="submission" date="2012-02" db="EMBL/GenBank/DDBJ databases">
        <title>Complete sequence of Mesorhizobium australicum WSM2073.</title>
        <authorList>
            <person name="Lucas S."/>
            <person name="Han J."/>
            <person name="Lapidus A."/>
            <person name="Cheng J.-F."/>
            <person name="Goodwin L."/>
            <person name="Pitluck S."/>
            <person name="Peters L."/>
            <person name="Gu W."/>
            <person name="Detter J.C."/>
            <person name="Han C."/>
            <person name="Tapia R."/>
            <person name="Land M."/>
            <person name="Hauser L."/>
            <person name="Kyrpides N."/>
            <person name="Ivanova N."/>
            <person name="Pagani I."/>
            <person name="Reeve W.G."/>
            <person name="Howieson J.G."/>
            <person name="Tiwari R.P."/>
            <person name="O'Hara G.W."/>
            <person name="Atkins C.A."/>
            <person name="Ronson C.W."/>
            <person name="Nandasena K.G."/>
            <person name="Woyke T."/>
        </authorList>
    </citation>
    <scope>NUCLEOTIDE SEQUENCE [LARGE SCALE GENOMIC DNA]</scope>
    <source>
        <strain evidence="17">LMG 24608 / HAMBI 3006 / WSM2073</strain>
    </source>
</reference>
<sequence length="348" mass="35903">MNCQCPLAPAAPSYYAAGIREVTRVAEILAVGEAMEPALALLLGGDVVAIPTETVYGLAGDATNGIGVARIFEAKGRPRFNPLIAHVADMAMAERIASFDPLSRKLALAFWPGPLTLVLPQRPGNGIHPLVTAGLDTIAVRMPRGFGGDLIARLGRPLAAPSANSSGKISATTAQAVAADLGGRIKLVVDGGATPVGLESTIVKAEGERLRLLRPGGIAADEIEAAIRMELLRGGIAGVEAPGMLASHYAPGAAVRLNAGTVGEGEALLAFGDQRAEGWRGATAFLNLSLSGDLREAASNLFAYMQDLDRSGARIIAVEPIPFDGLGEAINDRLSRAAAPRDNAQPTT</sequence>
<keyword evidence="10 13" id="KW-0067">ATP-binding</keyword>
<dbReference type="InterPro" id="IPR005145">
    <property type="entry name" value="Sua5_C"/>
</dbReference>
<dbReference type="GO" id="GO:0003725">
    <property type="term" value="F:double-stranded RNA binding"/>
    <property type="evidence" value="ECO:0007669"/>
    <property type="project" value="UniProtKB-UniRule"/>
</dbReference>
<feature type="binding site" evidence="14">
    <location>
        <position position="214"/>
    </location>
    <ligand>
        <name>ATP</name>
        <dbReference type="ChEBI" id="CHEBI:30616"/>
    </ligand>
</feature>
<evidence type="ECO:0000256" key="14">
    <source>
        <dbReference type="PIRSR" id="PIRSR004930-1"/>
    </source>
</evidence>
<evidence type="ECO:0000256" key="10">
    <source>
        <dbReference type="ARBA" id="ARBA00022840"/>
    </source>
</evidence>
<dbReference type="AlphaFoldDB" id="L0KTP8"/>
<dbReference type="EC" id="2.7.7.87" evidence="3 13"/>
<dbReference type="STRING" id="754035.Mesau_05148"/>
<proteinExistence type="inferred from homology"/>
<dbReference type="InterPro" id="IPR050156">
    <property type="entry name" value="TC-AMP_synthase_SUA5"/>
</dbReference>
<evidence type="ECO:0000256" key="12">
    <source>
        <dbReference type="ARBA" id="ARBA00048366"/>
    </source>
</evidence>
<keyword evidence="6 13" id="KW-0808">Transferase</keyword>
<comment type="similarity">
    <text evidence="2 13">Belongs to the SUA5 family.</text>
</comment>
<feature type="binding site" evidence="14">
    <location>
        <position position="137"/>
    </location>
    <ligand>
        <name>ATP</name>
        <dbReference type="ChEBI" id="CHEBI:30616"/>
    </ligand>
</feature>
<keyword evidence="7 13" id="KW-0819">tRNA processing</keyword>
<feature type="binding site" evidence="14">
    <location>
        <position position="249"/>
    </location>
    <ligand>
        <name>ATP</name>
        <dbReference type="ChEBI" id="CHEBI:30616"/>
    </ligand>
</feature>
<evidence type="ECO:0000256" key="4">
    <source>
        <dbReference type="ARBA" id="ARBA00015492"/>
    </source>
</evidence>
<accession>L0KTP8</accession>
<feature type="binding site" evidence="14">
    <location>
        <position position="54"/>
    </location>
    <ligand>
        <name>L-threonine</name>
        <dbReference type="ChEBI" id="CHEBI:57926"/>
    </ligand>
</feature>
<keyword evidence="9 13" id="KW-0547">Nucleotide-binding</keyword>
<evidence type="ECO:0000313" key="17">
    <source>
        <dbReference type="Proteomes" id="UP000010998"/>
    </source>
</evidence>
<feature type="binding site" evidence="14">
    <location>
        <position position="86"/>
    </location>
    <ligand>
        <name>L-threonine</name>
        <dbReference type="ChEBI" id="CHEBI:57926"/>
    </ligand>
</feature>
<evidence type="ECO:0000256" key="6">
    <source>
        <dbReference type="ARBA" id="ARBA00022679"/>
    </source>
</evidence>
<dbReference type="Pfam" id="PF03481">
    <property type="entry name" value="Sua5_C"/>
    <property type="match status" value="1"/>
</dbReference>
<dbReference type="HOGENOM" id="CLU_031397_0_2_5"/>
<gene>
    <name evidence="16" type="ordered locus">Mesau_05148</name>
</gene>
<evidence type="ECO:0000256" key="5">
    <source>
        <dbReference type="ARBA" id="ARBA00022490"/>
    </source>
</evidence>
<feature type="binding site" evidence="14">
    <location>
        <position position="162"/>
    </location>
    <ligand>
        <name>ATP</name>
        <dbReference type="ChEBI" id="CHEBI:30616"/>
    </ligand>
</feature>